<proteinExistence type="predicted"/>
<evidence type="ECO:0000313" key="1">
    <source>
        <dbReference type="EMBL" id="KZV53930.1"/>
    </source>
</evidence>
<reference evidence="1 2" key="1">
    <citation type="journal article" date="2015" name="Proc. Natl. Acad. Sci. U.S.A.">
        <title>The resurrection genome of Boea hygrometrica: A blueprint for survival of dehydration.</title>
        <authorList>
            <person name="Xiao L."/>
            <person name="Yang G."/>
            <person name="Zhang L."/>
            <person name="Yang X."/>
            <person name="Zhao S."/>
            <person name="Ji Z."/>
            <person name="Zhou Q."/>
            <person name="Hu M."/>
            <person name="Wang Y."/>
            <person name="Chen M."/>
            <person name="Xu Y."/>
            <person name="Jin H."/>
            <person name="Xiao X."/>
            <person name="Hu G."/>
            <person name="Bao F."/>
            <person name="Hu Y."/>
            <person name="Wan P."/>
            <person name="Li L."/>
            <person name="Deng X."/>
            <person name="Kuang T."/>
            <person name="Xiang C."/>
            <person name="Zhu J.K."/>
            <person name="Oliver M.J."/>
            <person name="He Y."/>
        </authorList>
    </citation>
    <scope>NUCLEOTIDE SEQUENCE [LARGE SCALE GENOMIC DNA]</scope>
    <source>
        <strain evidence="2">cv. XS01</strain>
    </source>
</reference>
<protein>
    <submittedName>
        <fullName evidence="1">Uncharacterized protein</fullName>
    </submittedName>
</protein>
<dbReference type="AlphaFoldDB" id="A0A2Z7D457"/>
<sequence length="129" mass="14484">MKNITDEPNDRKCELQLISTIIAFPPRANHRPQDRSGKYGFGERILMVPTLLQAQLPISGDWENTNISAAKLIYSEIISTRVSKLIPARDIQVSSKRTAARIIQSTIALSCYQISSYYSTNISALMRLV</sequence>
<accession>A0A2Z7D457</accession>
<dbReference type="Proteomes" id="UP000250235">
    <property type="component" value="Unassembled WGS sequence"/>
</dbReference>
<gene>
    <name evidence="1" type="ORF">F511_04521</name>
</gene>
<evidence type="ECO:0000313" key="2">
    <source>
        <dbReference type="Proteomes" id="UP000250235"/>
    </source>
</evidence>
<name>A0A2Z7D457_9LAMI</name>
<keyword evidence="2" id="KW-1185">Reference proteome</keyword>
<dbReference type="EMBL" id="KQ989983">
    <property type="protein sequence ID" value="KZV53930.1"/>
    <property type="molecule type" value="Genomic_DNA"/>
</dbReference>
<organism evidence="1 2">
    <name type="scientific">Dorcoceras hygrometricum</name>
    <dbReference type="NCBI Taxonomy" id="472368"/>
    <lineage>
        <taxon>Eukaryota</taxon>
        <taxon>Viridiplantae</taxon>
        <taxon>Streptophyta</taxon>
        <taxon>Embryophyta</taxon>
        <taxon>Tracheophyta</taxon>
        <taxon>Spermatophyta</taxon>
        <taxon>Magnoliopsida</taxon>
        <taxon>eudicotyledons</taxon>
        <taxon>Gunneridae</taxon>
        <taxon>Pentapetalae</taxon>
        <taxon>asterids</taxon>
        <taxon>lamiids</taxon>
        <taxon>Lamiales</taxon>
        <taxon>Gesneriaceae</taxon>
        <taxon>Didymocarpoideae</taxon>
        <taxon>Trichosporeae</taxon>
        <taxon>Loxocarpinae</taxon>
        <taxon>Dorcoceras</taxon>
    </lineage>
</organism>